<keyword evidence="1" id="KW-1133">Transmembrane helix</keyword>
<dbReference type="AlphaFoldDB" id="G0M9X9"/>
<keyword evidence="1" id="KW-0812">Transmembrane</keyword>
<gene>
    <name evidence="2" type="ORF">CAEBREN_02439</name>
</gene>
<dbReference type="HOGENOM" id="CLU_1012757_0_0_1"/>
<feature type="transmembrane region" description="Helical" evidence="1">
    <location>
        <begin position="34"/>
        <end position="57"/>
    </location>
</feature>
<dbReference type="PANTHER" id="PTHR31897">
    <property type="entry name" value="PROTEIN CBG17011-RELATED"/>
    <property type="match status" value="1"/>
</dbReference>
<evidence type="ECO:0000313" key="3">
    <source>
        <dbReference type="Proteomes" id="UP000008068"/>
    </source>
</evidence>
<proteinExistence type="predicted"/>
<evidence type="ECO:0000313" key="2">
    <source>
        <dbReference type="EMBL" id="EGT31173.1"/>
    </source>
</evidence>
<evidence type="ECO:0000256" key="1">
    <source>
        <dbReference type="SAM" id="Phobius"/>
    </source>
</evidence>
<protein>
    <recommendedName>
        <fullName evidence="4">DUF19 domain-containing protein</fullName>
    </recommendedName>
</protein>
<keyword evidence="3" id="KW-1185">Reference proteome</keyword>
<evidence type="ECO:0008006" key="4">
    <source>
        <dbReference type="Google" id="ProtNLM"/>
    </source>
</evidence>
<dbReference type="Proteomes" id="UP000008068">
    <property type="component" value="Unassembled WGS sequence"/>
</dbReference>
<name>G0M9X9_CAEBE</name>
<dbReference type="EMBL" id="GL379787">
    <property type="protein sequence ID" value="EGT31173.1"/>
    <property type="molecule type" value="Genomic_DNA"/>
</dbReference>
<dbReference type="PANTHER" id="PTHR31897:SF2">
    <property type="entry name" value="DUF19 DOMAIN-CONTAINING PROTEIN"/>
    <property type="match status" value="1"/>
</dbReference>
<dbReference type="OMA" id="DKECART"/>
<organism evidence="3">
    <name type="scientific">Caenorhabditis brenneri</name>
    <name type="common">Nematode worm</name>
    <dbReference type="NCBI Taxonomy" id="135651"/>
    <lineage>
        <taxon>Eukaryota</taxon>
        <taxon>Metazoa</taxon>
        <taxon>Ecdysozoa</taxon>
        <taxon>Nematoda</taxon>
        <taxon>Chromadorea</taxon>
        <taxon>Rhabditida</taxon>
        <taxon>Rhabditina</taxon>
        <taxon>Rhabditomorpha</taxon>
        <taxon>Rhabditoidea</taxon>
        <taxon>Rhabditidae</taxon>
        <taxon>Peloderinae</taxon>
        <taxon>Caenorhabditis</taxon>
    </lineage>
</organism>
<dbReference type="OrthoDB" id="5870717at2759"/>
<sequence>MCQTLVTGLRTALKLSSALGLKDRRKCMMLFVKILYFKSITCLIVSQHSMLMCIMGLTTVQKILIFPRRVAYTNGKSCFLEIAQKNCSEPAMSYLNSNYKTFLKFMTASTAYGACNSWHDELMARQCEPLTLPFADELKLWQRNRILKIKSDSNISIMCKDVEECMSNYCYFDKYRKDFAWLCEEVRKPIENPKTYDGCYIRIASKLDYSKYKCIKEKQIDLDPFMFVIEKLKPFLKDKECARTVMEGECEPLALENFDVEWEKMRKIEMEFKLD</sequence>
<reference evidence="3" key="1">
    <citation type="submission" date="2011-07" db="EMBL/GenBank/DDBJ databases">
        <authorList>
            <consortium name="Caenorhabditis brenneri Sequencing and Analysis Consortium"/>
            <person name="Wilson R.K."/>
        </authorList>
    </citation>
    <scope>NUCLEOTIDE SEQUENCE [LARGE SCALE GENOMIC DNA]</scope>
    <source>
        <strain evidence="3">PB2801</strain>
    </source>
</reference>
<accession>G0M9X9</accession>
<keyword evidence="1" id="KW-0472">Membrane</keyword>
<dbReference type="InParanoid" id="G0M9X9"/>